<dbReference type="Proteomes" id="UP000184513">
    <property type="component" value="Unassembled WGS sequence"/>
</dbReference>
<accession>A0A1M7KX17</accession>
<gene>
    <name evidence="1" type="ORF">SAMN04488057_10318</name>
</gene>
<evidence type="ECO:0000313" key="1">
    <source>
        <dbReference type="EMBL" id="SHM70190.1"/>
    </source>
</evidence>
<organism evidence="1 2">
    <name type="scientific">Cyclobacterium lianum</name>
    <dbReference type="NCBI Taxonomy" id="388280"/>
    <lineage>
        <taxon>Bacteria</taxon>
        <taxon>Pseudomonadati</taxon>
        <taxon>Bacteroidota</taxon>
        <taxon>Cytophagia</taxon>
        <taxon>Cytophagales</taxon>
        <taxon>Cyclobacteriaceae</taxon>
        <taxon>Cyclobacterium</taxon>
    </lineage>
</organism>
<evidence type="ECO:0008006" key="3">
    <source>
        <dbReference type="Google" id="ProtNLM"/>
    </source>
</evidence>
<proteinExistence type="predicted"/>
<dbReference type="OrthoDB" id="840155at2"/>
<dbReference type="RefSeq" id="WP_073093254.1">
    <property type="nucleotide sequence ID" value="NZ_FRCY01000003.1"/>
</dbReference>
<keyword evidence="2" id="KW-1185">Reference proteome</keyword>
<protein>
    <recommendedName>
        <fullName evidence="3">Addiction module component</fullName>
    </recommendedName>
</protein>
<dbReference type="AlphaFoldDB" id="A0A1M7KX17"/>
<name>A0A1M7KX17_9BACT</name>
<dbReference type="STRING" id="388280.SAMN04488057_10318"/>
<dbReference type="EMBL" id="FRCY01000003">
    <property type="protein sequence ID" value="SHM70190.1"/>
    <property type="molecule type" value="Genomic_DNA"/>
</dbReference>
<reference evidence="1 2" key="1">
    <citation type="submission" date="2016-11" db="EMBL/GenBank/DDBJ databases">
        <authorList>
            <person name="Jaros S."/>
            <person name="Januszkiewicz K."/>
            <person name="Wedrychowicz H."/>
        </authorList>
    </citation>
    <scope>NUCLEOTIDE SEQUENCE [LARGE SCALE GENOMIC DNA]</scope>
    <source>
        <strain evidence="1 2">CGMCC 1.6102</strain>
    </source>
</reference>
<sequence length="75" mass="8605">MGAIDIKQELRTLIEKENDLHVLEAIKTLLIKSSLDPVLKERMTSRALKAEEDIRTGSVFTREELEKKLDDRLGL</sequence>
<evidence type="ECO:0000313" key="2">
    <source>
        <dbReference type="Proteomes" id="UP000184513"/>
    </source>
</evidence>